<gene>
    <name evidence="3" type="ORF">FNF27_05391</name>
    <name evidence="2" type="ORF">FNF28_01946</name>
    <name evidence="1" type="ORF">FNF29_01966</name>
</gene>
<protein>
    <submittedName>
        <fullName evidence="3">Uncharacterized protein</fullName>
    </submittedName>
</protein>
<accession>A0A5A8E8S9</accession>
<evidence type="ECO:0000313" key="2">
    <source>
        <dbReference type="EMBL" id="KAA0169669.1"/>
    </source>
</evidence>
<dbReference type="EMBL" id="VLTL01000020">
    <property type="protein sequence ID" value="KAA0169669.1"/>
    <property type="molecule type" value="Genomic_DNA"/>
</dbReference>
<dbReference type="Proteomes" id="UP000323011">
    <property type="component" value="Unassembled WGS sequence"/>
</dbReference>
<dbReference type="Proteomes" id="UP000322899">
    <property type="component" value="Unassembled WGS sequence"/>
</dbReference>
<evidence type="ECO:0000313" key="6">
    <source>
        <dbReference type="Proteomes" id="UP000324907"/>
    </source>
</evidence>
<evidence type="ECO:0000313" key="5">
    <source>
        <dbReference type="Proteomes" id="UP000323011"/>
    </source>
</evidence>
<keyword evidence="5" id="KW-1185">Reference proteome</keyword>
<evidence type="ECO:0000313" key="1">
    <source>
        <dbReference type="EMBL" id="KAA0155216.1"/>
    </source>
</evidence>
<dbReference type="AlphaFoldDB" id="A0A5A8E8S9"/>
<proteinExistence type="predicted"/>
<dbReference type="EMBL" id="VLTN01000008">
    <property type="protein sequence ID" value="KAA0155216.1"/>
    <property type="molecule type" value="Genomic_DNA"/>
</dbReference>
<reference evidence="4 5" key="1">
    <citation type="submission" date="2019-07" db="EMBL/GenBank/DDBJ databases">
        <title>Genomes of Cafeteria roenbergensis.</title>
        <authorList>
            <person name="Fischer M.G."/>
            <person name="Hackl T."/>
            <person name="Roman M."/>
        </authorList>
    </citation>
    <scope>NUCLEOTIDE SEQUENCE [LARGE SCALE GENOMIC DNA]</scope>
    <source>
        <strain evidence="1 5">BVI</strain>
        <strain evidence="3 4">E4-10P</strain>
        <strain evidence="2 6">RCC970-E3</strain>
    </source>
</reference>
<comment type="caution">
    <text evidence="3">The sequence shown here is derived from an EMBL/GenBank/DDBJ whole genome shotgun (WGS) entry which is preliminary data.</text>
</comment>
<dbReference type="EMBL" id="VLTO01000037">
    <property type="protein sequence ID" value="KAA0173167.1"/>
    <property type="molecule type" value="Genomic_DNA"/>
</dbReference>
<name>A0A5A8E8S9_CAFRO</name>
<sequence>MLAGEASEQWKPHVSEWRDEYPEVWSGEMPGEAEHKAVIRELDAARSLITAPRAKLSESAHFLRGMLEHLTTEMDRQNTETDERLARTLPPSFASVIAKQRAERELSGI</sequence>
<organism evidence="3 4">
    <name type="scientific">Cafeteria roenbergensis</name>
    <name type="common">Marine flagellate</name>
    <dbReference type="NCBI Taxonomy" id="33653"/>
    <lineage>
        <taxon>Eukaryota</taxon>
        <taxon>Sar</taxon>
        <taxon>Stramenopiles</taxon>
        <taxon>Bigyra</taxon>
        <taxon>Opalozoa</taxon>
        <taxon>Bicosoecida</taxon>
        <taxon>Cafeteriaceae</taxon>
        <taxon>Cafeteria</taxon>
    </lineage>
</organism>
<evidence type="ECO:0000313" key="4">
    <source>
        <dbReference type="Proteomes" id="UP000322899"/>
    </source>
</evidence>
<evidence type="ECO:0000313" key="3">
    <source>
        <dbReference type="EMBL" id="KAA0173167.1"/>
    </source>
</evidence>
<dbReference type="Proteomes" id="UP000324907">
    <property type="component" value="Unassembled WGS sequence"/>
</dbReference>